<sequence>MLFEKSTVGGIDVSCRIIRSATFEGMDDGHGCPKEKLIELYETLADGGVGLIITGMMAVSPKEFHQHRQIRIDDDRFIAPLRILTDRVHAHGGKIMAQLVIMGSAIALPEGAGKAIISPSGIPDKVVVKTQESRALTVDEIKSLIDDAVHAALRAQEAGYDGIQFHGAHGYLASKFLTPFFNKRTDEYGGSLKNRARFLTETIAAIRKAVGPAYPIWVKLNSSDYMETEGLTFDESMQVMAWLADAGANAIEISGGNTSSLPRQGPIRAIRRTKEPMYFAGAAAAAAAALKGRIAIGVVGGFRTAAEMEDCLQKTDIAFISMSRPLLRQPALPNLWRGGSTEPALCISCSRCFRADDVACIFNEKDK</sequence>
<dbReference type="PATRIC" id="fig|1111454.3.peg.1471"/>
<dbReference type="Pfam" id="PF00724">
    <property type="entry name" value="Oxidored_FMN"/>
    <property type="match status" value="1"/>
</dbReference>
<comment type="caution">
    <text evidence="4">The sequence shown here is derived from an EMBL/GenBank/DDBJ whole genome shotgun (WGS) entry which is preliminary data.</text>
</comment>
<feature type="domain" description="NADH:flavin oxidoreductase/NADH oxidase N-terminal" evidence="3">
    <location>
        <begin position="2"/>
        <end position="333"/>
    </location>
</feature>
<evidence type="ECO:0000256" key="1">
    <source>
        <dbReference type="ARBA" id="ARBA00022630"/>
    </source>
</evidence>
<name>U7UGV4_9FIRM</name>
<dbReference type="AlphaFoldDB" id="U7UGV4"/>
<gene>
    <name evidence="4" type="ORF">HMPREF1250_1806</name>
</gene>
<dbReference type="OrthoDB" id="9772736at2"/>
<protein>
    <submittedName>
        <fullName evidence="4">Oxidoreductase, FAD/FMN dependent</fullName>
    </submittedName>
</protein>
<proteinExistence type="predicted"/>
<organism evidence="4 5">
    <name type="scientific">Megasphaera vaginalis</name>
    <name type="common">ex Srinivasan et al. 2021</name>
    <dbReference type="NCBI Taxonomy" id="1111454"/>
    <lineage>
        <taxon>Bacteria</taxon>
        <taxon>Bacillati</taxon>
        <taxon>Bacillota</taxon>
        <taxon>Negativicutes</taxon>
        <taxon>Veillonellales</taxon>
        <taxon>Veillonellaceae</taxon>
        <taxon>Megasphaera</taxon>
    </lineage>
</organism>
<keyword evidence="5" id="KW-1185">Reference proteome</keyword>
<reference evidence="4 5" key="1">
    <citation type="submission" date="2013-09" db="EMBL/GenBank/DDBJ databases">
        <authorList>
            <person name="Durkin A.S."/>
            <person name="Haft D.R."/>
            <person name="McCorrison J."/>
            <person name="Torralba M."/>
            <person name="Gillis M."/>
            <person name="Haft D.H."/>
            <person name="Methe B."/>
            <person name="Sutton G."/>
            <person name="Nelson K.E."/>
        </authorList>
    </citation>
    <scope>NUCLEOTIDE SEQUENCE [LARGE SCALE GENOMIC DNA]</scope>
    <source>
        <strain evidence="4 5">BV3C16-1</strain>
    </source>
</reference>
<dbReference type="InterPro" id="IPR001155">
    <property type="entry name" value="OxRdtase_FMN_N"/>
</dbReference>
<dbReference type="Proteomes" id="UP000017090">
    <property type="component" value="Unassembled WGS sequence"/>
</dbReference>
<dbReference type="GO" id="GO:0016491">
    <property type="term" value="F:oxidoreductase activity"/>
    <property type="evidence" value="ECO:0007669"/>
    <property type="project" value="UniProtKB-KW"/>
</dbReference>
<dbReference type="PANTHER" id="PTHR43656:SF2">
    <property type="entry name" value="BINDING OXIDOREDUCTASE, PUTATIVE (AFU_ORTHOLOGUE AFUA_2G08260)-RELATED"/>
    <property type="match status" value="1"/>
</dbReference>
<dbReference type="InterPro" id="IPR013785">
    <property type="entry name" value="Aldolase_TIM"/>
</dbReference>
<dbReference type="STRING" id="1111454.HMPREF1250_1806"/>
<evidence type="ECO:0000313" key="5">
    <source>
        <dbReference type="Proteomes" id="UP000017090"/>
    </source>
</evidence>
<dbReference type="InterPro" id="IPR051799">
    <property type="entry name" value="NADH_flavin_oxidoreductase"/>
</dbReference>
<accession>U7UGV4</accession>
<keyword evidence="2" id="KW-0560">Oxidoreductase</keyword>
<evidence type="ECO:0000256" key="2">
    <source>
        <dbReference type="ARBA" id="ARBA00023002"/>
    </source>
</evidence>
<dbReference type="eggNOG" id="COG1902">
    <property type="taxonomic scope" value="Bacteria"/>
</dbReference>
<keyword evidence="1" id="KW-0285">Flavoprotein</keyword>
<evidence type="ECO:0000313" key="4">
    <source>
        <dbReference type="EMBL" id="ERT58637.1"/>
    </source>
</evidence>
<dbReference type="PANTHER" id="PTHR43656">
    <property type="entry name" value="BINDING OXIDOREDUCTASE, PUTATIVE (AFU_ORTHOLOGUE AFUA_2G08260)-RELATED"/>
    <property type="match status" value="1"/>
</dbReference>
<dbReference type="GO" id="GO:0010181">
    <property type="term" value="F:FMN binding"/>
    <property type="evidence" value="ECO:0007669"/>
    <property type="project" value="InterPro"/>
</dbReference>
<dbReference type="CDD" id="cd02803">
    <property type="entry name" value="OYE_like_FMN_family"/>
    <property type="match status" value="1"/>
</dbReference>
<dbReference type="EMBL" id="AWXA01000041">
    <property type="protein sequence ID" value="ERT58637.1"/>
    <property type="molecule type" value="Genomic_DNA"/>
</dbReference>
<dbReference type="RefSeq" id="WP_023053936.1">
    <property type="nucleotide sequence ID" value="NZ_AWXA01000041.1"/>
</dbReference>
<dbReference type="Gene3D" id="3.20.20.70">
    <property type="entry name" value="Aldolase class I"/>
    <property type="match status" value="1"/>
</dbReference>
<dbReference type="SUPFAM" id="SSF51395">
    <property type="entry name" value="FMN-linked oxidoreductases"/>
    <property type="match status" value="1"/>
</dbReference>
<evidence type="ECO:0000259" key="3">
    <source>
        <dbReference type="Pfam" id="PF00724"/>
    </source>
</evidence>